<sequence>MRIQSTVRVCQMSDLHYSGKNLAESERCFAYAVNRAIAAGPDCVVISGDSTDHALDAHAPAFAALARNLRRLADHCPVLMLQGTFSHEPPGTLAVFGLLGGRYPVMVADRIKQVALLPGGIWAESSGWRFDGIPDGTRLLVSCIPTVNKGAVAAVVGATQAAEALGAEMANLLRALAPGHRDARASGIPTAVVSHGTVSGCTTEHGVPMAGLDHEFTTGSLFAAEASAVMLGHIHRHQIWESGDRLIAYAGSIGRFHYGEEGDKGMLVWEVGPEGASAVLDPTPARRTIDVSFAGAPNLDELRAIAADAQGAFVKVRWEIGEEERASVDRAAIEAALAGAAEVKLEGRIVPVVRSRAAGISKAGTLHDKLQQWASVVGADPAPLSATLATLESSTPEAIAAAILATAAPLPETLSAAQASVAAVPVPAVPGPEPESELCDLFG</sequence>
<dbReference type="InterPro" id="IPR029052">
    <property type="entry name" value="Metallo-depent_PP-like"/>
</dbReference>
<dbReference type="AlphaFoldDB" id="A0A9D7E3K5"/>
<dbReference type="Gene3D" id="3.60.21.10">
    <property type="match status" value="1"/>
</dbReference>
<protein>
    <submittedName>
        <fullName evidence="1">Metallophosphatase family protein</fullName>
    </submittedName>
</protein>
<evidence type="ECO:0000313" key="2">
    <source>
        <dbReference type="Proteomes" id="UP000807785"/>
    </source>
</evidence>
<dbReference type="Proteomes" id="UP000807785">
    <property type="component" value="Unassembled WGS sequence"/>
</dbReference>
<dbReference type="EMBL" id="JADJEV010000003">
    <property type="protein sequence ID" value="MBK6973107.1"/>
    <property type="molecule type" value="Genomic_DNA"/>
</dbReference>
<organism evidence="1 2">
    <name type="scientific">Candidatus Methylophosphatis roskildensis</name>
    <dbReference type="NCBI Taxonomy" id="2899263"/>
    <lineage>
        <taxon>Bacteria</taxon>
        <taxon>Pseudomonadati</taxon>
        <taxon>Pseudomonadota</taxon>
        <taxon>Betaproteobacteria</taxon>
        <taxon>Nitrosomonadales</taxon>
        <taxon>Sterolibacteriaceae</taxon>
        <taxon>Candidatus Methylophosphatis</taxon>
    </lineage>
</organism>
<proteinExistence type="predicted"/>
<dbReference type="PANTHER" id="PTHR30337:SF0">
    <property type="entry name" value="NUCLEASE SBCCD SUBUNIT D"/>
    <property type="match status" value="1"/>
</dbReference>
<dbReference type="InterPro" id="IPR050535">
    <property type="entry name" value="DNA_Repair-Maintenance_Comp"/>
</dbReference>
<name>A0A9D7E3K5_9PROT</name>
<gene>
    <name evidence="1" type="ORF">IPH26_09225</name>
</gene>
<dbReference type="PANTHER" id="PTHR30337">
    <property type="entry name" value="COMPONENT OF ATP-DEPENDENT DSDNA EXONUCLEASE"/>
    <property type="match status" value="1"/>
</dbReference>
<dbReference type="SUPFAM" id="SSF56300">
    <property type="entry name" value="Metallo-dependent phosphatases"/>
    <property type="match status" value="1"/>
</dbReference>
<reference evidence="1" key="1">
    <citation type="submission" date="2020-10" db="EMBL/GenBank/DDBJ databases">
        <title>Connecting structure to function with the recovery of over 1000 high-quality activated sludge metagenome-assembled genomes encoding full-length rRNA genes using long-read sequencing.</title>
        <authorList>
            <person name="Singleton C.M."/>
            <person name="Petriglieri F."/>
            <person name="Kristensen J.M."/>
            <person name="Kirkegaard R.H."/>
            <person name="Michaelsen T.Y."/>
            <person name="Andersen M.H."/>
            <person name="Karst S.M."/>
            <person name="Dueholm M.S."/>
            <person name="Nielsen P.H."/>
            <person name="Albertsen M."/>
        </authorList>
    </citation>
    <scope>NUCLEOTIDE SEQUENCE</scope>
    <source>
        <strain evidence="1">Bjer_18-Q3-R1-45_BAT3C.347</strain>
    </source>
</reference>
<evidence type="ECO:0000313" key="1">
    <source>
        <dbReference type="EMBL" id="MBK6973107.1"/>
    </source>
</evidence>
<comment type="caution">
    <text evidence="1">The sequence shown here is derived from an EMBL/GenBank/DDBJ whole genome shotgun (WGS) entry which is preliminary data.</text>
</comment>
<accession>A0A9D7E3K5</accession>